<name>A0A844HP71_9RHOB</name>
<dbReference type="InterPro" id="IPR021760">
    <property type="entry name" value="RepC_C"/>
</dbReference>
<organism evidence="4 5">
    <name type="scientific">Paracoccus litorisediminis</name>
    <dbReference type="NCBI Taxonomy" id="2006130"/>
    <lineage>
        <taxon>Bacteria</taxon>
        <taxon>Pseudomonadati</taxon>
        <taxon>Pseudomonadota</taxon>
        <taxon>Alphaproteobacteria</taxon>
        <taxon>Rhodobacterales</taxon>
        <taxon>Paracoccaceae</taxon>
        <taxon>Paracoccus</taxon>
    </lineage>
</organism>
<dbReference type="EMBL" id="WMIG01000003">
    <property type="protein sequence ID" value="MTH59511.1"/>
    <property type="molecule type" value="Genomic_DNA"/>
</dbReference>
<dbReference type="InterPro" id="IPR036388">
    <property type="entry name" value="WH-like_DNA-bd_sf"/>
</dbReference>
<dbReference type="NCBIfam" id="NF040974">
    <property type="entry name" value="RepABC_RepC"/>
    <property type="match status" value="1"/>
</dbReference>
<keyword evidence="5" id="KW-1185">Reference proteome</keyword>
<feature type="compositionally biased region" description="Polar residues" evidence="1">
    <location>
        <begin position="232"/>
        <end position="241"/>
    </location>
</feature>
<dbReference type="Pfam" id="PF03428">
    <property type="entry name" value="RP-C"/>
    <property type="match status" value="1"/>
</dbReference>
<sequence>MRHISTTPFGRRLLTAGHLLHQSLSEAPAPVPHVDKWAVLRDLAEARADFGLSDRDVAVLSALASFHQGKILEDGPGLIVFPSNQTLSARLHGMPESTLRRHLAALVKAGVILRHDSPNGKRYALQGGQAFGFDLRPLLIRAEQIATAAQTNRDASRRLRELRQIVVLHLRDASKMLLWAVDNALPRVTDLGAALATLQRHLRRKLGLEQLEEMRRETRRIIDDLSTALPRETTNPSGNDSQNERHIQDSDSSKKESESAQNSERTHALPLELVLKAAPEIANYTPSPIRDWRDLRRVAGFVRPMLGIQPDVWTESHRKMGEDSAAIALACMLERASVIRNPGAYLRSLSKRAESGGFSASAMVMALLREPRAA</sequence>
<evidence type="ECO:0000259" key="3">
    <source>
        <dbReference type="Pfam" id="PF11800"/>
    </source>
</evidence>
<comment type="caution">
    <text evidence="4">The sequence shown here is derived from an EMBL/GenBank/DDBJ whole genome shotgun (WGS) entry which is preliminary data.</text>
</comment>
<dbReference type="InterPro" id="IPR047611">
    <property type="entry name" value="RepABC_RepC"/>
</dbReference>
<protein>
    <submittedName>
        <fullName evidence="4">Replication initiation protein</fullName>
    </submittedName>
</protein>
<dbReference type="Proteomes" id="UP000449846">
    <property type="component" value="Unassembled WGS sequence"/>
</dbReference>
<accession>A0A844HP71</accession>
<dbReference type="InterPro" id="IPR036390">
    <property type="entry name" value="WH_DNA-bd_sf"/>
</dbReference>
<reference evidence="4 5" key="1">
    <citation type="submission" date="2019-11" db="EMBL/GenBank/DDBJ databases">
        <authorList>
            <person name="Dong K."/>
        </authorList>
    </citation>
    <scope>NUCLEOTIDE SEQUENCE [LARGE SCALE GENOMIC DNA]</scope>
    <source>
        <strain evidence="4 5">NBRC 112902</strain>
    </source>
</reference>
<dbReference type="AlphaFoldDB" id="A0A844HP71"/>
<feature type="domain" description="Plasmid replication protein C C-terminal" evidence="3">
    <location>
        <begin position="270"/>
        <end position="369"/>
    </location>
</feature>
<dbReference type="Pfam" id="PF11800">
    <property type="entry name" value="RP-C_C"/>
    <property type="match status" value="1"/>
</dbReference>
<evidence type="ECO:0000313" key="5">
    <source>
        <dbReference type="Proteomes" id="UP000449846"/>
    </source>
</evidence>
<dbReference type="Gene3D" id="1.10.10.10">
    <property type="entry name" value="Winged helix-like DNA-binding domain superfamily/Winged helix DNA-binding domain"/>
    <property type="match status" value="1"/>
</dbReference>
<evidence type="ECO:0000313" key="4">
    <source>
        <dbReference type="EMBL" id="MTH59511.1"/>
    </source>
</evidence>
<dbReference type="RefSeq" id="WP_155039445.1">
    <property type="nucleotide sequence ID" value="NZ_JBHGCD010000003.1"/>
</dbReference>
<feature type="region of interest" description="Disordered" evidence="1">
    <location>
        <begin position="223"/>
        <end position="268"/>
    </location>
</feature>
<feature type="compositionally biased region" description="Basic and acidic residues" evidence="1">
    <location>
        <begin position="242"/>
        <end position="258"/>
    </location>
</feature>
<dbReference type="OrthoDB" id="7488837at2"/>
<gene>
    <name evidence="4" type="ORF">GL300_09815</name>
</gene>
<proteinExistence type="predicted"/>
<evidence type="ECO:0000259" key="2">
    <source>
        <dbReference type="Pfam" id="PF03428"/>
    </source>
</evidence>
<dbReference type="InterPro" id="IPR005090">
    <property type="entry name" value="RepC_N"/>
</dbReference>
<evidence type="ECO:0000256" key="1">
    <source>
        <dbReference type="SAM" id="MobiDB-lite"/>
    </source>
</evidence>
<feature type="domain" description="Plasmid replication protein C N-terminal" evidence="2">
    <location>
        <begin position="13"/>
        <end position="179"/>
    </location>
</feature>
<dbReference type="SUPFAM" id="SSF46785">
    <property type="entry name" value="Winged helix' DNA-binding domain"/>
    <property type="match status" value="1"/>
</dbReference>